<evidence type="ECO:0000313" key="6">
    <source>
        <dbReference type="Proteomes" id="UP000557772"/>
    </source>
</evidence>
<dbReference type="PANTHER" id="PTHR42953">
    <property type="entry name" value="HIGH-AFFINITY ZINC UPTAKE SYSTEM PROTEIN ZNUA-RELATED"/>
    <property type="match status" value="1"/>
</dbReference>
<name>A0A849AN49_9MICO</name>
<dbReference type="Pfam" id="PF01297">
    <property type="entry name" value="ZnuA"/>
    <property type="match status" value="1"/>
</dbReference>
<dbReference type="GO" id="GO:0046872">
    <property type="term" value="F:metal ion binding"/>
    <property type="evidence" value="ECO:0007669"/>
    <property type="project" value="UniProtKB-KW"/>
</dbReference>
<dbReference type="EMBL" id="JABENB010000003">
    <property type="protein sequence ID" value="NNG40926.1"/>
    <property type="molecule type" value="Genomic_DNA"/>
</dbReference>
<dbReference type="AlphaFoldDB" id="A0A849AN49"/>
<dbReference type="GO" id="GO:0030313">
    <property type="term" value="C:cell envelope"/>
    <property type="evidence" value="ECO:0007669"/>
    <property type="project" value="UniProtKB-SubCell"/>
</dbReference>
<dbReference type="SUPFAM" id="SSF53807">
    <property type="entry name" value="Helical backbone' metal receptor"/>
    <property type="match status" value="1"/>
</dbReference>
<dbReference type="PANTHER" id="PTHR42953:SF1">
    <property type="entry name" value="METAL-BINDING PROTEIN HI_0362-RELATED"/>
    <property type="match status" value="1"/>
</dbReference>
<gene>
    <name evidence="5" type="ORF">HJ588_16835</name>
</gene>
<comment type="subcellular location">
    <subcellularLocation>
        <location evidence="1">Cell envelope</location>
    </subcellularLocation>
</comment>
<evidence type="ECO:0000313" key="5">
    <source>
        <dbReference type="EMBL" id="NNG40926.1"/>
    </source>
</evidence>
<dbReference type="GO" id="GO:0030001">
    <property type="term" value="P:metal ion transport"/>
    <property type="evidence" value="ECO:0007669"/>
    <property type="project" value="InterPro"/>
</dbReference>
<dbReference type="InterPro" id="IPR006127">
    <property type="entry name" value="ZnuA-like"/>
</dbReference>
<dbReference type="InterPro" id="IPR050492">
    <property type="entry name" value="Bact_metal-bind_prot9"/>
</dbReference>
<evidence type="ECO:0000256" key="3">
    <source>
        <dbReference type="ARBA" id="ARBA00022723"/>
    </source>
</evidence>
<keyword evidence="3" id="KW-0479">Metal-binding</keyword>
<dbReference type="Proteomes" id="UP000557772">
    <property type="component" value="Unassembled WGS sequence"/>
</dbReference>
<sequence length="266" mass="28040">MVASTNVYGSVAQQVGGDRVRVTSILSDPNVDPHGYDSSAKTAVDVAKAKLVVDNGLGYDDFMQDLLKGAPGGDRSVVTAATVLGVTGKDANPHLWYDTAQMPKVANAIRDALSKIDPKHSSDYAAGAKAFAQGMKPVDDTVRTMRDEFAGTKVAYTERVAGYLIDEAGLKLGIPAGFTTAVEEGDDPSPADTVAFDKALTTRTVKALLYNGQVTDKQTDQLRSLATKSGVPVVAVTETMPTDARDYQSWQLGQAKALLAALKGSK</sequence>
<keyword evidence="4" id="KW-0732">Signal</keyword>
<evidence type="ECO:0000256" key="2">
    <source>
        <dbReference type="ARBA" id="ARBA00022448"/>
    </source>
</evidence>
<evidence type="ECO:0000256" key="4">
    <source>
        <dbReference type="ARBA" id="ARBA00022729"/>
    </source>
</evidence>
<dbReference type="Gene3D" id="3.40.50.1980">
    <property type="entry name" value="Nitrogenase molybdenum iron protein domain"/>
    <property type="match status" value="2"/>
</dbReference>
<comment type="caution">
    <text evidence="5">The sequence shown here is derived from an EMBL/GenBank/DDBJ whole genome shotgun (WGS) entry which is preliminary data.</text>
</comment>
<proteinExistence type="predicted"/>
<keyword evidence="2" id="KW-0813">Transport</keyword>
<reference evidence="5 6" key="1">
    <citation type="submission" date="2020-05" db="EMBL/GenBank/DDBJ databases">
        <title>Flexivirga sp. ID2601S isolated from air conditioner.</title>
        <authorList>
            <person name="Kim D.H."/>
        </authorList>
    </citation>
    <scope>NUCLEOTIDE SEQUENCE [LARGE SCALE GENOMIC DNA]</scope>
    <source>
        <strain evidence="5 6">ID2601S</strain>
    </source>
</reference>
<accession>A0A849AN49</accession>
<evidence type="ECO:0000256" key="1">
    <source>
        <dbReference type="ARBA" id="ARBA00004196"/>
    </source>
</evidence>
<keyword evidence="6" id="KW-1185">Reference proteome</keyword>
<organism evidence="5 6">
    <name type="scientific">Flexivirga aerilata</name>
    <dbReference type="NCBI Taxonomy" id="1656889"/>
    <lineage>
        <taxon>Bacteria</taxon>
        <taxon>Bacillati</taxon>
        <taxon>Actinomycetota</taxon>
        <taxon>Actinomycetes</taxon>
        <taxon>Micrococcales</taxon>
        <taxon>Dermacoccaceae</taxon>
        <taxon>Flexivirga</taxon>
    </lineage>
</organism>
<protein>
    <submittedName>
        <fullName evidence="5">Zinc ABC transporter solute-binding protein</fullName>
    </submittedName>
</protein>